<evidence type="ECO:0000256" key="3">
    <source>
        <dbReference type="ARBA" id="ARBA00022516"/>
    </source>
</evidence>
<keyword evidence="9" id="KW-0594">Phospholipid biosynthesis</keyword>
<feature type="transmembrane region" description="Helical" evidence="12">
    <location>
        <begin position="78"/>
        <end position="96"/>
    </location>
</feature>
<evidence type="ECO:0000256" key="6">
    <source>
        <dbReference type="ARBA" id="ARBA00022989"/>
    </source>
</evidence>
<dbReference type="InterPro" id="IPR000462">
    <property type="entry name" value="CDP-OH_P_trans"/>
</dbReference>
<evidence type="ECO:0000256" key="2">
    <source>
        <dbReference type="ARBA" id="ARBA00010441"/>
    </source>
</evidence>
<keyword evidence="10" id="KW-1208">Phospholipid metabolism</keyword>
<keyword evidence="8 12" id="KW-0472">Membrane</keyword>
<dbReference type="EMBL" id="OUNE01000126">
    <property type="protein sequence ID" value="SPP33196.1"/>
    <property type="molecule type" value="Genomic_DNA"/>
</dbReference>
<evidence type="ECO:0000256" key="9">
    <source>
        <dbReference type="ARBA" id="ARBA00023209"/>
    </source>
</evidence>
<name>A0A3B0IZB3_9RICK</name>
<evidence type="ECO:0000256" key="10">
    <source>
        <dbReference type="ARBA" id="ARBA00023264"/>
    </source>
</evidence>
<dbReference type="InterPro" id="IPR012616">
    <property type="entry name" value="CDP-OH_P_trans_C"/>
</dbReference>
<dbReference type="InterPro" id="IPR050324">
    <property type="entry name" value="CDP-alcohol_PTase-I"/>
</dbReference>
<comment type="similarity">
    <text evidence="2 11">Belongs to the CDP-alcohol phosphatidyltransferase class-I family.</text>
</comment>
<dbReference type="PROSITE" id="PS00379">
    <property type="entry name" value="CDP_ALCOHOL_P_TRANSF"/>
    <property type="match status" value="1"/>
</dbReference>
<protein>
    <recommendedName>
        <fullName evidence="13">CDP-alcohol phosphatidyltransferase C-terminal domain-containing protein</fullName>
    </recommendedName>
</protein>
<keyword evidence="5 12" id="KW-0812">Transmembrane</keyword>
<dbReference type="PANTHER" id="PTHR14269:SF61">
    <property type="entry name" value="CDP-DIACYLGLYCEROL--SERINE O-PHOSPHATIDYLTRANSFERASE"/>
    <property type="match status" value="1"/>
</dbReference>
<feature type="transmembrane region" description="Helical" evidence="12">
    <location>
        <begin position="102"/>
        <end position="124"/>
    </location>
</feature>
<evidence type="ECO:0000256" key="7">
    <source>
        <dbReference type="ARBA" id="ARBA00023098"/>
    </source>
</evidence>
<evidence type="ECO:0000256" key="12">
    <source>
        <dbReference type="SAM" id="Phobius"/>
    </source>
</evidence>
<dbReference type="GO" id="GO:0008654">
    <property type="term" value="P:phospholipid biosynthetic process"/>
    <property type="evidence" value="ECO:0007669"/>
    <property type="project" value="UniProtKB-KW"/>
</dbReference>
<evidence type="ECO:0000256" key="4">
    <source>
        <dbReference type="ARBA" id="ARBA00022679"/>
    </source>
</evidence>
<accession>A0A3B0IZB3</accession>
<evidence type="ECO:0000256" key="5">
    <source>
        <dbReference type="ARBA" id="ARBA00022692"/>
    </source>
</evidence>
<proteinExistence type="inferred from homology"/>
<dbReference type="GO" id="GO:0016780">
    <property type="term" value="F:phosphotransferase activity, for other substituted phosphate groups"/>
    <property type="evidence" value="ECO:0007669"/>
    <property type="project" value="InterPro"/>
</dbReference>
<organism evidence="14">
    <name type="scientific">Wolbachia endosymbiont of Aleurodicus dispersus</name>
    <dbReference type="NCBI Taxonomy" id="1288877"/>
    <lineage>
        <taxon>Bacteria</taxon>
        <taxon>Pseudomonadati</taxon>
        <taxon>Pseudomonadota</taxon>
        <taxon>Alphaproteobacteria</taxon>
        <taxon>Rickettsiales</taxon>
        <taxon>Anaplasmataceae</taxon>
        <taxon>Wolbachieae</taxon>
        <taxon>Wolbachia</taxon>
    </lineage>
</organism>
<feature type="transmembrane region" description="Helical" evidence="12">
    <location>
        <begin position="207"/>
        <end position="224"/>
    </location>
</feature>
<feature type="transmembrane region" description="Helical" evidence="12">
    <location>
        <begin position="178"/>
        <end position="195"/>
    </location>
</feature>
<feature type="domain" description="CDP-alcohol phosphatidyltransferase C-terminal" evidence="13">
    <location>
        <begin position="209"/>
        <end position="242"/>
    </location>
</feature>
<evidence type="ECO:0000256" key="8">
    <source>
        <dbReference type="ARBA" id="ARBA00023136"/>
    </source>
</evidence>
<keyword evidence="4 11" id="KW-0808">Transferase</keyword>
<evidence type="ECO:0000259" key="13">
    <source>
        <dbReference type="Pfam" id="PF08009"/>
    </source>
</evidence>
<comment type="subcellular location">
    <subcellularLocation>
        <location evidence="1">Membrane</location>
        <topology evidence="1">Multi-pass membrane protein</topology>
    </subcellularLocation>
</comment>
<reference evidence="14" key="1">
    <citation type="submission" date="2018-04" db="EMBL/GenBank/DDBJ databases">
        <authorList>
            <person name="Go L.Y."/>
            <person name="Mitchell J.A."/>
        </authorList>
    </citation>
    <scope>NUCLEOTIDE SEQUENCE</scope>
    <source>
        <strain evidence="14">WBAD</strain>
    </source>
</reference>
<evidence type="ECO:0000256" key="11">
    <source>
        <dbReference type="RuleBase" id="RU003750"/>
    </source>
</evidence>
<dbReference type="GO" id="GO:0016020">
    <property type="term" value="C:membrane"/>
    <property type="evidence" value="ECO:0007669"/>
    <property type="project" value="UniProtKB-SubCell"/>
</dbReference>
<dbReference type="Pfam" id="PF08009">
    <property type="entry name" value="CDP-OH_P_tran_2"/>
    <property type="match status" value="1"/>
</dbReference>
<dbReference type="PANTHER" id="PTHR14269">
    <property type="entry name" value="CDP-DIACYLGLYCEROL--GLYCEROL-3-PHOSPHATE 3-PHOSPHATIDYLTRANSFERASE-RELATED"/>
    <property type="match status" value="1"/>
</dbReference>
<dbReference type="Gene3D" id="1.20.120.1760">
    <property type="match status" value="1"/>
</dbReference>
<feature type="transmembrane region" description="Helical" evidence="12">
    <location>
        <begin position="230"/>
        <end position="253"/>
    </location>
</feature>
<feature type="transmembrane region" description="Helical" evidence="12">
    <location>
        <begin position="16"/>
        <end position="35"/>
    </location>
</feature>
<keyword evidence="6 12" id="KW-1133">Transmembrane helix</keyword>
<feature type="transmembrane region" description="Helical" evidence="12">
    <location>
        <begin position="41"/>
        <end position="57"/>
    </location>
</feature>
<keyword evidence="3" id="KW-0444">Lipid biosynthesis</keyword>
<dbReference type="InterPro" id="IPR043130">
    <property type="entry name" value="CDP-OH_PTrfase_TM_dom"/>
</dbReference>
<evidence type="ECO:0000256" key="1">
    <source>
        <dbReference type="ARBA" id="ARBA00004141"/>
    </source>
</evidence>
<keyword evidence="7" id="KW-0443">Lipid metabolism</keyword>
<gene>
    <name evidence="14" type="ORF">WBAD_0736</name>
</gene>
<sequence>MNNDESNSKFLPITKLFPNFITLLGLCAGLTSLKFTFNEQWEFSAIFIIIAAIIDGMDGRIARILKSTSDFGAQLDSFADFLNFGSAPAFLLYFWKLNEIKVVGWILVMIYVICISIRLARFNVSLHSEQLYWKKFFFSGVPAPVCALLVLFPIIITFQSHESEYLLLIEQFFNIKNTACYFLAISFFSISHIPTFSAKYIYVPKSLSYIFVSFFGILIIFFISKPWITLPILGVVYILTIPISTGLYIHYVYKTSQLHKK</sequence>
<feature type="transmembrane region" description="Helical" evidence="12">
    <location>
        <begin position="136"/>
        <end position="158"/>
    </location>
</feature>
<dbReference type="InterPro" id="IPR048254">
    <property type="entry name" value="CDP_ALCOHOL_P_TRANSF_CS"/>
</dbReference>
<dbReference type="Pfam" id="PF01066">
    <property type="entry name" value="CDP-OH_P_transf"/>
    <property type="match status" value="1"/>
</dbReference>
<evidence type="ECO:0000313" key="14">
    <source>
        <dbReference type="EMBL" id="SPP33196.1"/>
    </source>
</evidence>
<dbReference type="AlphaFoldDB" id="A0A3B0IZB3"/>